<feature type="compositionally biased region" description="Polar residues" evidence="1">
    <location>
        <begin position="1"/>
        <end position="14"/>
    </location>
</feature>
<feature type="compositionally biased region" description="Basic and acidic residues" evidence="1">
    <location>
        <begin position="185"/>
        <end position="195"/>
    </location>
</feature>
<evidence type="ECO:0000256" key="1">
    <source>
        <dbReference type="SAM" id="MobiDB-lite"/>
    </source>
</evidence>
<protein>
    <submittedName>
        <fullName evidence="2">Uncharacterized protein</fullName>
    </submittedName>
</protein>
<organism evidence="2 3">
    <name type="scientific">Piedraia hortae CBS 480.64</name>
    <dbReference type="NCBI Taxonomy" id="1314780"/>
    <lineage>
        <taxon>Eukaryota</taxon>
        <taxon>Fungi</taxon>
        <taxon>Dikarya</taxon>
        <taxon>Ascomycota</taxon>
        <taxon>Pezizomycotina</taxon>
        <taxon>Dothideomycetes</taxon>
        <taxon>Dothideomycetidae</taxon>
        <taxon>Capnodiales</taxon>
        <taxon>Piedraiaceae</taxon>
        <taxon>Piedraia</taxon>
    </lineage>
</organism>
<accession>A0A6A7BSF6</accession>
<dbReference type="EMBL" id="MU006016">
    <property type="protein sequence ID" value="KAF2858164.1"/>
    <property type="molecule type" value="Genomic_DNA"/>
</dbReference>
<feature type="region of interest" description="Disordered" evidence="1">
    <location>
        <begin position="166"/>
        <end position="195"/>
    </location>
</feature>
<gene>
    <name evidence="2" type="ORF">K470DRAFT_272675</name>
</gene>
<evidence type="ECO:0000313" key="3">
    <source>
        <dbReference type="Proteomes" id="UP000799421"/>
    </source>
</evidence>
<dbReference type="Proteomes" id="UP000799421">
    <property type="component" value="Unassembled WGS sequence"/>
</dbReference>
<proteinExistence type="predicted"/>
<evidence type="ECO:0000313" key="2">
    <source>
        <dbReference type="EMBL" id="KAF2858164.1"/>
    </source>
</evidence>
<feature type="compositionally biased region" description="Polar residues" evidence="1">
    <location>
        <begin position="32"/>
        <end position="42"/>
    </location>
</feature>
<sequence>MDSSRPQLITNQLSLALPPNLQPCATRPQEAKASSFQENSLQAHLPRDPPPHSRAEQDLALVRVLEEQIGPPPTEPQTEKQRARRTRALDAAFKCIGKDSFTMAWLTRHPADTNLPFERRPFRTQLYDYQADVEDTGEDFIQDAQRDLFGEVWMSSTIPQGTWWKGERRLSSSSLSEPPTLGVSKNEDSSHDSTQ</sequence>
<feature type="region of interest" description="Disordered" evidence="1">
    <location>
        <begin position="1"/>
        <end position="55"/>
    </location>
</feature>
<feature type="compositionally biased region" description="Basic and acidic residues" evidence="1">
    <location>
        <begin position="45"/>
        <end position="55"/>
    </location>
</feature>
<reference evidence="2" key="1">
    <citation type="journal article" date="2020" name="Stud. Mycol.">
        <title>101 Dothideomycetes genomes: a test case for predicting lifestyles and emergence of pathogens.</title>
        <authorList>
            <person name="Haridas S."/>
            <person name="Albert R."/>
            <person name="Binder M."/>
            <person name="Bloem J."/>
            <person name="Labutti K."/>
            <person name="Salamov A."/>
            <person name="Andreopoulos B."/>
            <person name="Baker S."/>
            <person name="Barry K."/>
            <person name="Bills G."/>
            <person name="Bluhm B."/>
            <person name="Cannon C."/>
            <person name="Castanera R."/>
            <person name="Culley D."/>
            <person name="Daum C."/>
            <person name="Ezra D."/>
            <person name="Gonzalez J."/>
            <person name="Henrissat B."/>
            <person name="Kuo A."/>
            <person name="Liang C."/>
            <person name="Lipzen A."/>
            <person name="Lutzoni F."/>
            <person name="Magnuson J."/>
            <person name="Mondo S."/>
            <person name="Nolan M."/>
            <person name="Ohm R."/>
            <person name="Pangilinan J."/>
            <person name="Park H.-J."/>
            <person name="Ramirez L."/>
            <person name="Alfaro M."/>
            <person name="Sun H."/>
            <person name="Tritt A."/>
            <person name="Yoshinaga Y."/>
            <person name="Zwiers L.-H."/>
            <person name="Turgeon B."/>
            <person name="Goodwin S."/>
            <person name="Spatafora J."/>
            <person name="Crous P."/>
            <person name="Grigoriev I."/>
        </authorList>
    </citation>
    <scope>NUCLEOTIDE SEQUENCE</scope>
    <source>
        <strain evidence="2">CBS 480.64</strain>
    </source>
</reference>
<name>A0A6A7BSF6_9PEZI</name>
<keyword evidence="3" id="KW-1185">Reference proteome</keyword>
<dbReference type="AlphaFoldDB" id="A0A6A7BSF6"/>